<evidence type="ECO:0000313" key="1">
    <source>
        <dbReference type="EMBL" id="GIH10059.1"/>
    </source>
</evidence>
<name>A0A8J3VK43_9ACTN</name>
<evidence type="ECO:0000313" key="2">
    <source>
        <dbReference type="Proteomes" id="UP000612899"/>
    </source>
</evidence>
<sequence>MTGVQFALWTHATHMAQAAANTGVQTSRVLNGSAEAGNADTTAMLAQLSGNVLHDPRIAVTRTTTTATVQIAGKTTSILPLLPDLPVSVTVTAPCEQLP</sequence>
<reference evidence="1" key="1">
    <citation type="submission" date="2021-01" db="EMBL/GenBank/DDBJ databases">
        <title>Whole genome shotgun sequence of Rhizocola hellebori NBRC 109834.</title>
        <authorList>
            <person name="Komaki H."/>
            <person name="Tamura T."/>
        </authorList>
    </citation>
    <scope>NUCLEOTIDE SEQUENCE</scope>
    <source>
        <strain evidence="1">NBRC 109834</strain>
    </source>
</reference>
<dbReference type="EMBL" id="BONY01000083">
    <property type="protein sequence ID" value="GIH10059.1"/>
    <property type="molecule type" value="Genomic_DNA"/>
</dbReference>
<organism evidence="1 2">
    <name type="scientific">Rhizocola hellebori</name>
    <dbReference type="NCBI Taxonomy" id="1392758"/>
    <lineage>
        <taxon>Bacteria</taxon>
        <taxon>Bacillati</taxon>
        <taxon>Actinomycetota</taxon>
        <taxon>Actinomycetes</taxon>
        <taxon>Micromonosporales</taxon>
        <taxon>Micromonosporaceae</taxon>
        <taxon>Rhizocola</taxon>
    </lineage>
</organism>
<proteinExistence type="predicted"/>
<keyword evidence="2" id="KW-1185">Reference proteome</keyword>
<accession>A0A8J3VK43</accession>
<comment type="caution">
    <text evidence="1">The sequence shown here is derived from an EMBL/GenBank/DDBJ whole genome shotgun (WGS) entry which is preliminary data.</text>
</comment>
<dbReference type="AlphaFoldDB" id="A0A8J3VK43"/>
<gene>
    <name evidence="1" type="ORF">Rhe02_81260</name>
</gene>
<protein>
    <submittedName>
        <fullName evidence="1">Uncharacterized protein</fullName>
    </submittedName>
</protein>
<dbReference type="Proteomes" id="UP000612899">
    <property type="component" value="Unassembled WGS sequence"/>
</dbReference>